<proteinExistence type="predicted"/>
<feature type="chain" id="PRO_5013052693" evidence="1">
    <location>
        <begin position="20"/>
        <end position="140"/>
    </location>
</feature>
<reference evidence="2 3" key="1">
    <citation type="journal article" date="2011" name="Cell">
        <title>The monarch butterfly genome yields insights into long-distance migration.</title>
        <authorList>
            <person name="Zhan S."/>
            <person name="Merlin C."/>
            <person name="Boore J.L."/>
            <person name="Reppert S.M."/>
        </authorList>
    </citation>
    <scope>NUCLEOTIDE SEQUENCE [LARGE SCALE GENOMIC DNA]</scope>
    <source>
        <strain evidence="2">F-2</strain>
    </source>
</reference>
<feature type="signal peptide" evidence="1">
    <location>
        <begin position="1"/>
        <end position="19"/>
    </location>
</feature>
<dbReference type="EMBL" id="AGBW02008274">
    <property type="protein sequence ID" value="OWR53867.1"/>
    <property type="molecule type" value="Genomic_DNA"/>
</dbReference>
<name>A0A212FJD5_DANPL</name>
<protein>
    <submittedName>
        <fullName evidence="2">Uncharacterized protein</fullName>
    </submittedName>
</protein>
<evidence type="ECO:0000256" key="1">
    <source>
        <dbReference type="SAM" id="SignalP"/>
    </source>
</evidence>
<dbReference type="KEGG" id="dpl:KGM_204731"/>
<gene>
    <name evidence="2" type="ORF">KGM_204731</name>
</gene>
<keyword evidence="3" id="KW-1185">Reference proteome</keyword>
<dbReference type="AlphaFoldDB" id="A0A212FJD5"/>
<evidence type="ECO:0000313" key="3">
    <source>
        <dbReference type="Proteomes" id="UP000007151"/>
    </source>
</evidence>
<accession>A0A212FJD5</accession>
<organism evidence="2 3">
    <name type="scientific">Danaus plexippus plexippus</name>
    <dbReference type="NCBI Taxonomy" id="278856"/>
    <lineage>
        <taxon>Eukaryota</taxon>
        <taxon>Metazoa</taxon>
        <taxon>Ecdysozoa</taxon>
        <taxon>Arthropoda</taxon>
        <taxon>Hexapoda</taxon>
        <taxon>Insecta</taxon>
        <taxon>Pterygota</taxon>
        <taxon>Neoptera</taxon>
        <taxon>Endopterygota</taxon>
        <taxon>Lepidoptera</taxon>
        <taxon>Glossata</taxon>
        <taxon>Ditrysia</taxon>
        <taxon>Papilionoidea</taxon>
        <taxon>Nymphalidae</taxon>
        <taxon>Danainae</taxon>
        <taxon>Danaini</taxon>
        <taxon>Danaina</taxon>
        <taxon>Danaus</taxon>
        <taxon>Danaus</taxon>
    </lineage>
</organism>
<dbReference type="Proteomes" id="UP000007151">
    <property type="component" value="Unassembled WGS sequence"/>
</dbReference>
<dbReference type="InParanoid" id="A0A212FJD5"/>
<comment type="caution">
    <text evidence="2">The sequence shown here is derived from an EMBL/GenBank/DDBJ whole genome shotgun (WGS) entry which is preliminary data.</text>
</comment>
<keyword evidence="1" id="KW-0732">Signal</keyword>
<evidence type="ECO:0000313" key="2">
    <source>
        <dbReference type="EMBL" id="OWR53867.1"/>
    </source>
</evidence>
<sequence length="140" mass="14156">MKLLSCVLIFAVAVSAVSAGYIRSGWSSPSYGYSAPLVYSRPYSYGGGWNSGHGGWNSGYSGWNGGWNGGWKGWCVLLSSRWQGAPCRAATSAAAGLLPATATVLLQCTPALTRTAAAGTAATVAGTVVGIKAGTVAGDF</sequence>